<evidence type="ECO:0000259" key="11">
    <source>
        <dbReference type="PROSITE" id="PS51755"/>
    </source>
</evidence>
<feature type="domain" description="Response regulatory" evidence="10">
    <location>
        <begin position="2"/>
        <end position="116"/>
    </location>
</feature>
<dbReference type="SMART" id="SM00862">
    <property type="entry name" value="Trans_reg_C"/>
    <property type="match status" value="1"/>
</dbReference>
<feature type="modified residue" description="4-aspartylphosphate" evidence="8">
    <location>
        <position position="52"/>
    </location>
</feature>
<evidence type="ECO:0000256" key="3">
    <source>
        <dbReference type="ARBA" id="ARBA00023012"/>
    </source>
</evidence>
<dbReference type="CDD" id="cd17574">
    <property type="entry name" value="REC_OmpR"/>
    <property type="match status" value="1"/>
</dbReference>
<dbReference type="InterPro" id="IPR039420">
    <property type="entry name" value="WalR-like"/>
</dbReference>
<dbReference type="Pfam" id="PF00072">
    <property type="entry name" value="Response_reg"/>
    <property type="match status" value="1"/>
</dbReference>
<accession>A0ABR9ZXV6</accession>
<dbReference type="Gene3D" id="1.10.10.10">
    <property type="entry name" value="Winged helix-like DNA-binding domain superfamily/Winged helix DNA-binding domain"/>
    <property type="match status" value="1"/>
</dbReference>
<evidence type="ECO:0000256" key="1">
    <source>
        <dbReference type="ARBA" id="ARBA00018672"/>
    </source>
</evidence>
<keyword evidence="6" id="KW-0804">Transcription</keyword>
<keyword evidence="5 9" id="KW-0238">DNA-binding</keyword>
<feature type="DNA-binding region" description="OmpR/PhoB-type" evidence="9">
    <location>
        <begin position="124"/>
        <end position="220"/>
    </location>
</feature>
<reference evidence="12 13" key="1">
    <citation type="submission" date="2020-11" db="EMBL/GenBank/DDBJ databases">
        <title>Fusibacter basophilias sp. nov.</title>
        <authorList>
            <person name="Qiu D."/>
        </authorList>
    </citation>
    <scope>NUCLEOTIDE SEQUENCE [LARGE SCALE GENOMIC DNA]</scope>
    <source>
        <strain evidence="12 13">Q10-2</strain>
    </source>
</reference>
<dbReference type="PANTHER" id="PTHR48111:SF1">
    <property type="entry name" value="TWO-COMPONENT RESPONSE REGULATOR ORR33"/>
    <property type="match status" value="1"/>
</dbReference>
<keyword evidence="3" id="KW-0902">Two-component regulatory system</keyword>
<comment type="function">
    <text evidence="7">May play the central regulatory role in sporulation. It may be an element of the effector pathway responsible for the activation of sporulation genes in response to nutritional stress. Spo0A may act in concert with spo0H (a sigma factor) to control the expression of some genes that are critical to the sporulation process.</text>
</comment>
<dbReference type="SUPFAM" id="SSF52172">
    <property type="entry name" value="CheY-like"/>
    <property type="match status" value="1"/>
</dbReference>
<evidence type="ECO:0000256" key="9">
    <source>
        <dbReference type="PROSITE-ProRule" id="PRU01091"/>
    </source>
</evidence>
<keyword evidence="4" id="KW-0805">Transcription regulation</keyword>
<evidence type="ECO:0000256" key="4">
    <source>
        <dbReference type="ARBA" id="ARBA00023015"/>
    </source>
</evidence>
<feature type="domain" description="OmpR/PhoB-type" evidence="11">
    <location>
        <begin position="124"/>
        <end position="220"/>
    </location>
</feature>
<comment type="caution">
    <text evidence="12">The sequence shown here is derived from an EMBL/GenBank/DDBJ whole genome shotgun (WGS) entry which is preliminary data.</text>
</comment>
<evidence type="ECO:0000313" key="12">
    <source>
        <dbReference type="EMBL" id="MBF4694399.1"/>
    </source>
</evidence>
<dbReference type="CDD" id="cd00383">
    <property type="entry name" value="trans_reg_C"/>
    <property type="match status" value="1"/>
</dbReference>
<dbReference type="PROSITE" id="PS50110">
    <property type="entry name" value="RESPONSE_REGULATORY"/>
    <property type="match status" value="1"/>
</dbReference>
<proteinExistence type="predicted"/>
<dbReference type="PANTHER" id="PTHR48111">
    <property type="entry name" value="REGULATOR OF RPOS"/>
    <property type="match status" value="1"/>
</dbReference>
<dbReference type="Gene3D" id="6.10.250.690">
    <property type="match status" value="1"/>
</dbReference>
<protein>
    <recommendedName>
        <fullName evidence="1">Stage 0 sporulation protein A homolog</fullName>
    </recommendedName>
</protein>
<keyword evidence="2 8" id="KW-0597">Phosphoprotein</keyword>
<evidence type="ECO:0000259" key="10">
    <source>
        <dbReference type="PROSITE" id="PS50110"/>
    </source>
</evidence>
<dbReference type="EMBL" id="JADKNH010000009">
    <property type="protein sequence ID" value="MBF4694399.1"/>
    <property type="molecule type" value="Genomic_DNA"/>
</dbReference>
<evidence type="ECO:0000256" key="2">
    <source>
        <dbReference type="ARBA" id="ARBA00022553"/>
    </source>
</evidence>
<dbReference type="RefSeq" id="WP_194702642.1">
    <property type="nucleotide sequence ID" value="NZ_JADKNH010000009.1"/>
</dbReference>
<sequence length="221" mass="25504">MKILIVDDEKNIRRLLKDFLSNEGYEVIEAADGFSGIDQTIAHRDIDLILLDVRMPKLNGYETLESMREITDAPVIFLTAMDGAYDEVKGLDLGAEDYITKPFQYEVLMARIKKCLKRSPKFDKEQLNSNQINLRLKEKKAYIEGVDIEVTNKEFELLEYLIINKNITIQRQTLLDRIWGYDYEQDPRTVDTHVKTLRAKLGACSGCIKTVRGVGYRFDEA</sequence>
<organism evidence="12 13">
    <name type="scientific">Fusibacter ferrireducens</name>
    <dbReference type="NCBI Taxonomy" id="2785058"/>
    <lineage>
        <taxon>Bacteria</taxon>
        <taxon>Bacillati</taxon>
        <taxon>Bacillota</taxon>
        <taxon>Clostridia</taxon>
        <taxon>Eubacteriales</taxon>
        <taxon>Eubacteriales Family XII. Incertae Sedis</taxon>
        <taxon>Fusibacter</taxon>
    </lineage>
</organism>
<evidence type="ECO:0000256" key="7">
    <source>
        <dbReference type="ARBA" id="ARBA00024867"/>
    </source>
</evidence>
<gene>
    <name evidence="12" type="ORF">ISU02_14915</name>
</gene>
<evidence type="ECO:0000256" key="8">
    <source>
        <dbReference type="PROSITE-ProRule" id="PRU00169"/>
    </source>
</evidence>
<dbReference type="PROSITE" id="PS51755">
    <property type="entry name" value="OMPR_PHOB"/>
    <property type="match status" value="1"/>
</dbReference>
<dbReference type="InterPro" id="IPR001867">
    <property type="entry name" value="OmpR/PhoB-type_DNA-bd"/>
</dbReference>
<keyword evidence="13" id="KW-1185">Reference proteome</keyword>
<dbReference type="SMART" id="SM00448">
    <property type="entry name" value="REC"/>
    <property type="match status" value="1"/>
</dbReference>
<dbReference type="InterPro" id="IPR036388">
    <property type="entry name" value="WH-like_DNA-bd_sf"/>
</dbReference>
<dbReference type="InterPro" id="IPR011006">
    <property type="entry name" value="CheY-like_superfamily"/>
</dbReference>
<evidence type="ECO:0000256" key="5">
    <source>
        <dbReference type="ARBA" id="ARBA00023125"/>
    </source>
</evidence>
<name>A0ABR9ZXV6_9FIRM</name>
<dbReference type="Gene3D" id="3.40.50.2300">
    <property type="match status" value="1"/>
</dbReference>
<dbReference type="Proteomes" id="UP000614200">
    <property type="component" value="Unassembled WGS sequence"/>
</dbReference>
<dbReference type="Pfam" id="PF00486">
    <property type="entry name" value="Trans_reg_C"/>
    <property type="match status" value="1"/>
</dbReference>
<evidence type="ECO:0000256" key="6">
    <source>
        <dbReference type="ARBA" id="ARBA00023163"/>
    </source>
</evidence>
<evidence type="ECO:0000313" key="13">
    <source>
        <dbReference type="Proteomes" id="UP000614200"/>
    </source>
</evidence>
<dbReference type="InterPro" id="IPR001789">
    <property type="entry name" value="Sig_transdc_resp-reg_receiver"/>
</dbReference>